<dbReference type="InterPro" id="IPR032694">
    <property type="entry name" value="CopC/D"/>
</dbReference>
<dbReference type="InterPro" id="IPR028081">
    <property type="entry name" value="Leu-bd"/>
</dbReference>
<name>A0ABU4VLQ5_9ACTN</name>
<dbReference type="Pfam" id="PF05425">
    <property type="entry name" value="CopD"/>
    <property type="match status" value="1"/>
</dbReference>
<evidence type="ECO:0000256" key="3">
    <source>
        <dbReference type="ARBA" id="ARBA00022475"/>
    </source>
</evidence>
<dbReference type="InterPro" id="IPR014755">
    <property type="entry name" value="Cu-Rt/internalin_Ig-like"/>
</dbReference>
<gene>
    <name evidence="15" type="ORF">SK069_08935</name>
</gene>
<dbReference type="Pfam" id="PF04234">
    <property type="entry name" value="CopC"/>
    <property type="match status" value="1"/>
</dbReference>
<evidence type="ECO:0000256" key="10">
    <source>
        <dbReference type="SAM" id="MobiDB-lite"/>
    </source>
</evidence>
<dbReference type="PANTHER" id="PTHR34820">
    <property type="entry name" value="INNER MEMBRANE PROTEIN YEBZ"/>
    <property type="match status" value="1"/>
</dbReference>
<evidence type="ECO:0000259" key="13">
    <source>
        <dbReference type="Pfam" id="PF05425"/>
    </source>
</evidence>
<dbReference type="SUPFAM" id="SSF81296">
    <property type="entry name" value="E set domains"/>
    <property type="match status" value="1"/>
</dbReference>
<evidence type="ECO:0000256" key="9">
    <source>
        <dbReference type="ARBA" id="ARBA00023136"/>
    </source>
</evidence>
<keyword evidence="3" id="KW-1003">Cell membrane</keyword>
<evidence type="ECO:0000256" key="7">
    <source>
        <dbReference type="ARBA" id="ARBA00022989"/>
    </source>
</evidence>
<keyword evidence="16" id="KW-1185">Reference proteome</keyword>
<comment type="caution">
    <text evidence="15">The sequence shown here is derived from an EMBL/GenBank/DDBJ whole genome shotgun (WGS) entry which is preliminary data.</text>
</comment>
<evidence type="ECO:0000256" key="1">
    <source>
        <dbReference type="ARBA" id="ARBA00004651"/>
    </source>
</evidence>
<dbReference type="InterPro" id="IPR008457">
    <property type="entry name" value="Cu-R_CopD_dom"/>
</dbReference>
<dbReference type="InterPro" id="IPR007348">
    <property type="entry name" value="CopC_dom"/>
</dbReference>
<dbReference type="RefSeq" id="WP_319953869.1">
    <property type="nucleotide sequence ID" value="NZ_JAXAVX010000003.1"/>
</dbReference>
<sequence>MSTSRPRALGETRPRWSSTAAAAVLALLTLALLLPATASAHPSLVQSAPLGGLSSERPPAAVRLAFTEKVIARGSSIEVRGPRGARIASGRPRLEKGTVLSAPLPAGLRSAVYDVRWVALGADGHTTSGSFRFGVSGKNGAPPPGAERLAGGSSTGLGARGSEDVQNEGWFELAVRWLGLLGAATLLGGVLLRRRTRRLDRSAADRDREHRRWQRIAVVALALSLFGAAEAVAVLATAGVGDPSFALLTGNGNGRVALLRLVLTAALGAAALVARSRSGRVGGTDRSDVLLGLAGAASLAAYGLDGHVQGLDGGVLVAAVVGAAHGLAAGVWAGGLLALLLLGGGRPAIRAYAPLAIGAVAVLSVSGVVAALRELDGWYALRWSDYGRILAVKVLLALATVALGWRVTRKLRADAPDAASDAPRRILRVEALGAVAILALAAVIAGLVPGRGQPTAAQQGNILGGPALATFATGGALARVTVAPAEPGANVLAVLPATLKEGTAARAPKRITARLRCACAKGEIRATLTRGAGGTWSAPVRLPASGAWFAYLTVGDEDEATPVALAIGDVRDGGPAPRTVVQTADLSGAGNRTCRAHAQGASLAIGRLNARGGIDGHRKVVLRTVDDGGSPERAAEIVREARDDGAIALLSPCGAGSGGALRAAGDLPAVVGEPGTPIVEGKRIFRTAGDPRSEGIGMAKFVAEQGPTSRPGAPLVITYVAPARPTAASRARLAGLQEGVRGSRIRVRVLPGSTVADQDDLARAIDARNQLVSVLDGDAADLAPALRRLGDDRPQFANNLIVAPSTLLDERFIVDSGSLGREGAIAPFSEVQLGSRDAEAYANIVGLLLPGERPSIAGLRGYVAGLALTEGLADGSDAGDVEARLRRPKRFTDALVVPWRADARSAGAPLFQLVQATFLPQNLIPQQAGGSSFAGRFFVDGAWSPLQGRSYGPQIQGFESSPAPAPPVSPGQQYPTG</sequence>
<feature type="transmembrane region" description="Helical" evidence="11">
    <location>
        <begin position="429"/>
        <end position="448"/>
    </location>
</feature>
<dbReference type="EMBL" id="JAXAVX010000003">
    <property type="protein sequence ID" value="MDX8151715.1"/>
    <property type="molecule type" value="Genomic_DNA"/>
</dbReference>
<evidence type="ECO:0000259" key="14">
    <source>
        <dbReference type="Pfam" id="PF13458"/>
    </source>
</evidence>
<protein>
    <submittedName>
        <fullName evidence="15">ABC transporter substrate-binding protein</fullName>
    </submittedName>
</protein>
<comment type="similarity">
    <text evidence="2">Belongs to the leucine-binding protein family.</text>
</comment>
<feature type="region of interest" description="Disordered" evidence="10">
    <location>
        <begin position="136"/>
        <end position="160"/>
    </location>
</feature>
<dbReference type="Gene3D" id="3.40.50.2300">
    <property type="match status" value="2"/>
</dbReference>
<keyword evidence="9 11" id="KW-0472">Membrane</keyword>
<dbReference type="Gene3D" id="2.60.40.1220">
    <property type="match status" value="1"/>
</dbReference>
<evidence type="ECO:0000256" key="2">
    <source>
        <dbReference type="ARBA" id="ARBA00010062"/>
    </source>
</evidence>
<feature type="transmembrane region" description="Helical" evidence="11">
    <location>
        <begin position="286"/>
        <end position="304"/>
    </location>
</feature>
<evidence type="ECO:0000256" key="5">
    <source>
        <dbReference type="ARBA" id="ARBA00022723"/>
    </source>
</evidence>
<feature type="domain" description="Copper resistance protein D" evidence="13">
    <location>
        <begin position="348"/>
        <end position="443"/>
    </location>
</feature>
<feature type="transmembrane region" description="Helical" evidence="11">
    <location>
        <begin position="349"/>
        <end position="369"/>
    </location>
</feature>
<keyword evidence="7 11" id="KW-1133">Transmembrane helix</keyword>
<accession>A0ABU4VLQ5</accession>
<evidence type="ECO:0000256" key="8">
    <source>
        <dbReference type="ARBA" id="ARBA00023008"/>
    </source>
</evidence>
<comment type="subcellular location">
    <subcellularLocation>
        <location evidence="1">Cell membrane</location>
        <topology evidence="1">Multi-pass membrane protein</topology>
    </subcellularLocation>
</comment>
<keyword evidence="4 11" id="KW-0812">Transmembrane</keyword>
<feature type="transmembrane region" description="Helical" evidence="11">
    <location>
        <begin position="174"/>
        <end position="192"/>
    </location>
</feature>
<dbReference type="InterPro" id="IPR028082">
    <property type="entry name" value="Peripla_BP_I"/>
</dbReference>
<evidence type="ECO:0000259" key="12">
    <source>
        <dbReference type="Pfam" id="PF04234"/>
    </source>
</evidence>
<feature type="transmembrane region" description="Helical" evidence="11">
    <location>
        <begin position="213"/>
        <end position="236"/>
    </location>
</feature>
<organism evidence="15 16">
    <name type="scientific">Patulibacter brassicae</name>
    <dbReference type="NCBI Taxonomy" id="1705717"/>
    <lineage>
        <taxon>Bacteria</taxon>
        <taxon>Bacillati</taxon>
        <taxon>Actinomycetota</taxon>
        <taxon>Thermoleophilia</taxon>
        <taxon>Solirubrobacterales</taxon>
        <taxon>Patulibacteraceae</taxon>
        <taxon>Patulibacter</taxon>
    </lineage>
</organism>
<evidence type="ECO:0000256" key="4">
    <source>
        <dbReference type="ARBA" id="ARBA00022692"/>
    </source>
</evidence>
<feature type="transmembrane region" description="Helical" evidence="11">
    <location>
        <begin position="316"/>
        <end position="342"/>
    </location>
</feature>
<feature type="transmembrane region" description="Helical" evidence="11">
    <location>
        <begin position="256"/>
        <end position="274"/>
    </location>
</feature>
<feature type="transmembrane region" description="Helical" evidence="11">
    <location>
        <begin position="389"/>
        <end position="408"/>
    </location>
</feature>
<dbReference type="Pfam" id="PF13458">
    <property type="entry name" value="Peripla_BP_6"/>
    <property type="match status" value="1"/>
</dbReference>
<keyword evidence="5" id="KW-0479">Metal-binding</keyword>
<reference evidence="15 16" key="1">
    <citation type="submission" date="2023-11" db="EMBL/GenBank/DDBJ databases">
        <authorList>
            <person name="Xu M."/>
            <person name="Jiang T."/>
        </authorList>
    </citation>
    <scope>NUCLEOTIDE SEQUENCE [LARGE SCALE GENOMIC DNA]</scope>
    <source>
        <strain evidence="15 16">SD</strain>
    </source>
</reference>
<keyword evidence="8" id="KW-0186">Copper</keyword>
<evidence type="ECO:0000256" key="11">
    <source>
        <dbReference type="SAM" id="Phobius"/>
    </source>
</evidence>
<keyword evidence="6" id="KW-0732">Signal</keyword>
<dbReference type="InterPro" id="IPR014756">
    <property type="entry name" value="Ig_E-set"/>
</dbReference>
<feature type="domain" description="CopC" evidence="12">
    <location>
        <begin position="41"/>
        <end position="135"/>
    </location>
</feature>
<evidence type="ECO:0000313" key="15">
    <source>
        <dbReference type="EMBL" id="MDX8151715.1"/>
    </source>
</evidence>
<dbReference type="Proteomes" id="UP001277761">
    <property type="component" value="Unassembled WGS sequence"/>
</dbReference>
<dbReference type="PANTHER" id="PTHR34820:SF4">
    <property type="entry name" value="INNER MEMBRANE PROTEIN YEBZ"/>
    <property type="match status" value="1"/>
</dbReference>
<feature type="domain" description="Leucine-binding protein" evidence="14">
    <location>
        <begin position="584"/>
        <end position="887"/>
    </location>
</feature>
<feature type="region of interest" description="Disordered" evidence="10">
    <location>
        <begin position="951"/>
        <end position="977"/>
    </location>
</feature>
<proteinExistence type="inferred from homology"/>
<dbReference type="SUPFAM" id="SSF53822">
    <property type="entry name" value="Periplasmic binding protein-like I"/>
    <property type="match status" value="1"/>
</dbReference>
<evidence type="ECO:0000256" key="6">
    <source>
        <dbReference type="ARBA" id="ARBA00022729"/>
    </source>
</evidence>
<evidence type="ECO:0000313" key="16">
    <source>
        <dbReference type="Proteomes" id="UP001277761"/>
    </source>
</evidence>